<comment type="similarity">
    <text evidence="2">Belongs to the Nup35 family.</text>
</comment>
<name>A0A815RTD8_ADIRI</name>
<evidence type="ECO:0000259" key="14">
    <source>
        <dbReference type="PROSITE" id="PS51472"/>
    </source>
</evidence>
<comment type="caution">
    <text evidence="15">The sequence shown here is derived from an EMBL/GenBank/DDBJ whole genome shotgun (WGS) entry which is preliminary data.</text>
</comment>
<dbReference type="AlphaFoldDB" id="A0A815RTD8"/>
<dbReference type="CDD" id="cd12441">
    <property type="entry name" value="RRM_Nup53_like"/>
    <property type="match status" value="1"/>
</dbReference>
<evidence type="ECO:0000256" key="4">
    <source>
        <dbReference type="ARBA" id="ARBA00022448"/>
    </source>
</evidence>
<keyword evidence="13" id="KW-0175">Coiled coil</keyword>
<protein>
    <recommendedName>
        <fullName evidence="3">Nucleoporin NUP35</fullName>
    </recommendedName>
    <alternativeName>
        <fullName evidence="11">35 kDa nucleoporin</fullName>
    </alternativeName>
    <alternativeName>
        <fullName evidence="10">Nucleoporin NUP53</fullName>
    </alternativeName>
</protein>
<dbReference type="GO" id="GO:0051028">
    <property type="term" value="P:mRNA transport"/>
    <property type="evidence" value="ECO:0007669"/>
    <property type="project" value="UniProtKB-UniRule"/>
</dbReference>
<dbReference type="Proteomes" id="UP000663828">
    <property type="component" value="Unassembled WGS sequence"/>
</dbReference>
<keyword evidence="6" id="KW-0653">Protein transport</keyword>
<keyword evidence="5 12" id="KW-0509">mRNA transport</keyword>
<feature type="coiled-coil region" evidence="13">
    <location>
        <begin position="75"/>
        <end position="144"/>
    </location>
</feature>
<dbReference type="EMBL" id="CAJNOR010004173">
    <property type="protein sequence ID" value="CAF1481058.1"/>
    <property type="molecule type" value="Genomic_DNA"/>
</dbReference>
<dbReference type="InterPro" id="IPR035979">
    <property type="entry name" value="RBD_domain_sf"/>
</dbReference>
<evidence type="ECO:0000256" key="9">
    <source>
        <dbReference type="ARBA" id="ARBA00023242"/>
    </source>
</evidence>
<evidence type="ECO:0000256" key="6">
    <source>
        <dbReference type="ARBA" id="ARBA00022927"/>
    </source>
</evidence>
<evidence type="ECO:0000256" key="8">
    <source>
        <dbReference type="ARBA" id="ARBA00023132"/>
    </source>
</evidence>
<dbReference type="PROSITE" id="PS51472">
    <property type="entry name" value="RRM_NUP35"/>
    <property type="match status" value="1"/>
</dbReference>
<dbReference type="Gene3D" id="3.30.70.330">
    <property type="match status" value="1"/>
</dbReference>
<keyword evidence="8 12" id="KW-0906">Nuclear pore complex</keyword>
<evidence type="ECO:0000256" key="13">
    <source>
        <dbReference type="SAM" id="Coils"/>
    </source>
</evidence>
<feature type="domain" description="RRM Nup35-type" evidence="14">
    <location>
        <begin position="340"/>
        <end position="420"/>
    </location>
</feature>
<dbReference type="GO" id="GO:0006607">
    <property type="term" value="P:NLS-bearing protein import into nucleus"/>
    <property type="evidence" value="ECO:0007669"/>
    <property type="project" value="TreeGrafter"/>
</dbReference>
<keyword evidence="9 12" id="KW-0539">Nucleus</keyword>
<dbReference type="GO" id="GO:0006999">
    <property type="term" value="P:nuclear pore organization"/>
    <property type="evidence" value="ECO:0007669"/>
    <property type="project" value="TreeGrafter"/>
</dbReference>
<evidence type="ECO:0000256" key="5">
    <source>
        <dbReference type="ARBA" id="ARBA00022816"/>
    </source>
</evidence>
<dbReference type="Pfam" id="PF05172">
    <property type="entry name" value="RRM_Nup35"/>
    <property type="match status" value="1"/>
</dbReference>
<dbReference type="InterPro" id="IPR012677">
    <property type="entry name" value="Nucleotide-bd_a/b_plait_sf"/>
</dbReference>
<dbReference type="GO" id="GO:0005543">
    <property type="term" value="F:phospholipid binding"/>
    <property type="evidence" value="ECO:0007669"/>
    <property type="project" value="TreeGrafter"/>
</dbReference>
<proteinExistence type="inferred from homology"/>
<evidence type="ECO:0000256" key="1">
    <source>
        <dbReference type="ARBA" id="ARBA00004567"/>
    </source>
</evidence>
<evidence type="ECO:0000256" key="3">
    <source>
        <dbReference type="ARBA" id="ARBA00016439"/>
    </source>
</evidence>
<evidence type="ECO:0000256" key="12">
    <source>
        <dbReference type="PROSITE-ProRule" id="PRU00804"/>
    </source>
</evidence>
<organism evidence="15 16">
    <name type="scientific">Adineta ricciae</name>
    <name type="common">Rotifer</name>
    <dbReference type="NCBI Taxonomy" id="249248"/>
    <lineage>
        <taxon>Eukaryota</taxon>
        <taxon>Metazoa</taxon>
        <taxon>Spiralia</taxon>
        <taxon>Gnathifera</taxon>
        <taxon>Rotifera</taxon>
        <taxon>Eurotatoria</taxon>
        <taxon>Bdelloidea</taxon>
        <taxon>Adinetida</taxon>
        <taxon>Adinetidae</taxon>
        <taxon>Adineta</taxon>
    </lineage>
</organism>
<sequence>MTTKTTCAVDGCKKSVTCLCHHCKENVCSKHFNEHQIQVLNELGPLSDRLNELKMFLCDKEAVNGPLIELKMWREERYEEIDRKYNEKVKEYERKLDKQDQEVSKLITRIGELTNEGDASFDQVEQLKAEIERMTNQIRLLTTGERRNIPSGNTKTDRALLNTYVQLGHSKYLVKDKVSCAGEDFYAMESDVSLTGYDGMQSSPFFRDSLKSSPFVSLMSKRTFGEAKSPPSPLSPGQQKRVRFLVDNNNDQSIDESQTSILFRQTGMGSRTGNINAFDDVENTRRITSNFLFGNTSSSYNFGLMNQTGVDQPIDNTNNSNNNFTFIQTTQRTNLANESGNDGTWLTVFGYRTNTDARTLIDEFSQFGVIEKYVIVDESNIFHLKFETRLQAQRALTKHGHVFGQIMIGVRYCTDKDVIGLKPQSSVNIYLENPFLVRHRHRLGALPSASLAVQN</sequence>
<comment type="subcellular location">
    <subcellularLocation>
        <location evidence="1">Nucleus</location>
        <location evidence="1">Nuclear pore complex</location>
    </subcellularLocation>
</comment>
<dbReference type="SUPFAM" id="SSF54928">
    <property type="entry name" value="RNA-binding domain, RBD"/>
    <property type="match status" value="1"/>
</dbReference>
<dbReference type="InterPro" id="IPR007846">
    <property type="entry name" value="RRM_NUP35_dom"/>
</dbReference>
<keyword evidence="4 12" id="KW-0813">Transport</keyword>
<dbReference type="GO" id="GO:0017056">
    <property type="term" value="F:structural constituent of nuclear pore"/>
    <property type="evidence" value="ECO:0007669"/>
    <property type="project" value="TreeGrafter"/>
</dbReference>
<dbReference type="GO" id="GO:0044615">
    <property type="term" value="C:nuclear pore nuclear basket"/>
    <property type="evidence" value="ECO:0007669"/>
    <property type="project" value="TreeGrafter"/>
</dbReference>
<dbReference type="PANTHER" id="PTHR21527">
    <property type="entry name" value="NUCLEOPORIN NUP35"/>
    <property type="match status" value="1"/>
</dbReference>
<evidence type="ECO:0000313" key="15">
    <source>
        <dbReference type="EMBL" id="CAF1481058.1"/>
    </source>
</evidence>
<reference evidence="15" key="1">
    <citation type="submission" date="2021-02" db="EMBL/GenBank/DDBJ databases">
        <authorList>
            <person name="Nowell W R."/>
        </authorList>
    </citation>
    <scope>NUCLEOTIDE SEQUENCE</scope>
</reference>
<dbReference type="GO" id="GO:0044613">
    <property type="term" value="C:nuclear pore central transport channel"/>
    <property type="evidence" value="ECO:0007669"/>
    <property type="project" value="TreeGrafter"/>
</dbReference>
<keyword evidence="7" id="KW-0811">Translocation</keyword>
<gene>
    <name evidence="15" type="ORF">XAT740_LOCUS38535</name>
</gene>
<keyword evidence="16" id="KW-1185">Reference proteome</keyword>
<evidence type="ECO:0000313" key="16">
    <source>
        <dbReference type="Proteomes" id="UP000663828"/>
    </source>
</evidence>
<evidence type="ECO:0000256" key="7">
    <source>
        <dbReference type="ARBA" id="ARBA00023010"/>
    </source>
</evidence>
<evidence type="ECO:0000256" key="11">
    <source>
        <dbReference type="ARBA" id="ARBA00030250"/>
    </source>
</evidence>
<accession>A0A815RTD8</accession>
<dbReference type="GO" id="GO:0003676">
    <property type="term" value="F:nucleic acid binding"/>
    <property type="evidence" value="ECO:0007669"/>
    <property type="project" value="InterPro"/>
</dbReference>
<evidence type="ECO:0000256" key="10">
    <source>
        <dbReference type="ARBA" id="ARBA00029997"/>
    </source>
</evidence>
<dbReference type="PANTHER" id="PTHR21527:SF6">
    <property type="entry name" value="NUCLEOPORIN NUP35"/>
    <property type="match status" value="1"/>
</dbReference>
<evidence type="ECO:0000256" key="2">
    <source>
        <dbReference type="ARBA" id="ARBA00009454"/>
    </source>
</evidence>